<keyword evidence="12 17" id="KW-0862">Zinc</keyword>
<dbReference type="EMBL" id="BMCJ01000003">
    <property type="protein sequence ID" value="GGC87320.1"/>
    <property type="molecule type" value="Genomic_DNA"/>
</dbReference>
<comment type="catalytic activity">
    <reaction evidence="1 17">
        <text>7-phospho-2-dehydro-3-deoxy-D-arabino-heptonate = 3-dehydroquinate + phosphate</text>
        <dbReference type="Rhea" id="RHEA:21968"/>
        <dbReference type="ChEBI" id="CHEBI:32364"/>
        <dbReference type="ChEBI" id="CHEBI:43474"/>
        <dbReference type="ChEBI" id="CHEBI:58394"/>
        <dbReference type="EC" id="4.2.3.4"/>
    </reaction>
</comment>
<comment type="pathway">
    <text evidence="4 17">Metabolic intermediate biosynthesis; chorismate biosynthesis; chorismate from D-erythrose 4-phosphate and phosphoenolpyruvate: step 2/7.</text>
</comment>
<evidence type="ECO:0000256" key="6">
    <source>
        <dbReference type="ARBA" id="ARBA00013031"/>
    </source>
</evidence>
<comment type="cofactor">
    <cofactor evidence="17">
        <name>Co(2+)</name>
        <dbReference type="ChEBI" id="CHEBI:48828"/>
    </cofactor>
    <cofactor evidence="17">
        <name>Zn(2+)</name>
        <dbReference type="ChEBI" id="CHEBI:29105"/>
    </cofactor>
    <text evidence="17">Binds 1 divalent metal cation per subunit. Can use either Co(2+) or Zn(2+).</text>
</comment>
<comment type="function">
    <text evidence="17">Catalyzes the conversion of 3-deoxy-D-arabino-heptulosonate 7-phosphate (DAHP) to dehydroquinate (DHQ).</text>
</comment>
<dbReference type="RefSeq" id="WP_062446369.1">
    <property type="nucleotide sequence ID" value="NZ_BMCJ01000003.1"/>
</dbReference>
<sequence length="359" mass="39330">MKELSIHASNHSYKVQIGKGLRHTVGSMIAKDYSHVMIITDSQVAPLYLEDVKHSLTGTPIDTVIFPAGEQAKSMSQYEELLTACIENSLDRKSLIIALGGGVVGDLAGFVAATYMRGIDYIQMPTTVLAHDSSVGGKVAINHPLGKNLIGSFHSPVQVLYDVETLQTLPYHELRSGYAEIIKHGCLDDPDLFHDATSRSLADEAITEVLEDHLLKGIAIKASVVEQDEKETGIRKYLNLGHTLGHAIESEAGYGHVTHGEAVAIGLLFAMYVSKEKLEASMPIANLYAWLGKQGYPLNVLTHLDTSSLVDRMKKDKKSTSGKVNMVLLEELGKPVMMEVKETELTELLNRFKEEVMSC</sequence>
<evidence type="ECO:0000256" key="9">
    <source>
        <dbReference type="ARBA" id="ARBA00022605"/>
    </source>
</evidence>
<dbReference type="Pfam" id="PF24621">
    <property type="entry name" value="DHQS_C"/>
    <property type="match status" value="1"/>
</dbReference>
<evidence type="ECO:0000256" key="1">
    <source>
        <dbReference type="ARBA" id="ARBA00001393"/>
    </source>
</evidence>
<feature type="domain" description="3-dehydroquinate synthase N-terminal" evidence="18">
    <location>
        <begin position="64"/>
        <end position="175"/>
    </location>
</feature>
<evidence type="ECO:0000256" key="3">
    <source>
        <dbReference type="ARBA" id="ARBA00004496"/>
    </source>
</evidence>
<keyword evidence="14 17" id="KW-0057">Aromatic amino acid biosynthesis</keyword>
<feature type="binding site" evidence="17">
    <location>
        <begin position="102"/>
        <end position="106"/>
    </location>
    <ligand>
        <name>NAD(+)</name>
        <dbReference type="ChEBI" id="CHEBI:57540"/>
    </ligand>
</feature>
<keyword evidence="8 17" id="KW-0963">Cytoplasm</keyword>
<dbReference type="HAMAP" id="MF_00110">
    <property type="entry name" value="DHQ_synthase"/>
    <property type="match status" value="1"/>
</dbReference>
<gene>
    <name evidence="17 20" type="primary">aroB</name>
    <name evidence="20" type="ORF">GCM10007216_17520</name>
</gene>
<evidence type="ECO:0000256" key="14">
    <source>
        <dbReference type="ARBA" id="ARBA00023141"/>
    </source>
</evidence>
<comment type="similarity">
    <text evidence="5 17">Belongs to the sugar phosphate cyclases superfamily. Dehydroquinate synthase family.</text>
</comment>
<feature type="binding site" evidence="17">
    <location>
        <begin position="165"/>
        <end position="168"/>
    </location>
    <ligand>
        <name>NAD(+)</name>
        <dbReference type="ChEBI" id="CHEBI:57540"/>
    </ligand>
</feature>
<keyword evidence="9 17" id="KW-0028">Amino-acid biosynthesis</keyword>
<evidence type="ECO:0000256" key="12">
    <source>
        <dbReference type="ARBA" id="ARBA00022833"/>
    </source>
</evidence>
<comment type="subcellular location">
    <subcellularLocation>
        <location evidence="3 17">Cytoplasm</location>
    </subcellularLocation>
</comment>
<feature type="binding site" evidence="17">
    <location>
        <position position="242"/>
    </location>
    <ligand>
        <name>Zn(2+)</name>
        <dbReference type="ChEBI" id="CHEBI:29105"/>
    </ligand>
</feature>
<feature type="domain" description="3-dehydroquinate synthase C-terminal" evidence="19">
    <location>
        <begin position="177"/>
        <end position="319"/>
    </location>
</feature>
<dbReference type="InterPro" id="IPR050071">
    <property type="entry name" value="Dehydroquinate_synthase"/>
</dbReference>
<feature type="binding site" evidence="17">
    <location>
        <position position="147"/>
    </location>
    <ligand>
        <name>NAD(+)</name>
        <dbReference type="ChEBI" id="CHEBI:57540"/>
    </ligand>
</feature>
<evidence type="ECO:0000256" key="10">
    <source>
        <dbReference type="ARBA" id="ARBA00022723"/>
    </source>
</evidence>
<dbReference type="NCBIfam" id="TIGR01357">
    <property type="entry name" value="aroB"/>
    <property type="match status" value="1"/>
</dbReference>
<reference evidence="21" key="1">
    <citation type="journal article" date="2019" name="Int. J. Syst. Evol. Microbiol.">
        <title>The Global Catalogue of Microorganisms (GCM) 10K type strain sequencing project: providing services to taxonomists for standard genome sequencing and annotation.</title>
        <authorList>
            <consortium name="The Broad Institute Genomics Platform"/>
            <consortium name="The Broad Institute Genome Sequencing Center for Infectious Disease"/>
            <person name="Wu L."/>
            <person name="Ma J."/>
        </authorList>
    </citation>
    <scope>NUCLEOTIDE SEQUENCE [LARGE SCALE GENOMIC DNA]</scope>
    <source>
        <strain evidence="21">CCM 7282</strain>
    </source>
</reference>
<keyword evidence="16 17" id="KW-0170">Cobalt</keyword>
<keyword evidence="10 17" id="KW-0479">Metal-binding</keyword>
<keyword evidence="21" id="KW-1185">Reference proteome</keyword>
<dbReference type="SUPFAM" id="SSF56796">
    <property type="entry name" value="Dehydroquinate synthase-like"/>
    <property type="match status" value="1"/>
</dbReference>
<organism evidence="20 21">
    <name type="scientific">Thalassobacillus devorans</name>
    <dbReference type="NCBI Taxonomy" id="279813"/>
    <lineage>
        <taxon>Bacteria</taxon>
        <taxon>Bacillati</taxon>
        <taxon>Bacillota</taxon>
        <taxon>Bacilli</taxon>
        <taxon>Bacillales</taxon>
        <taxon>Bacillaceae</taxon>
        <taxon>Thalassobacillus</taxon>
    </lineage>
</organism>
<dbReference type="Gene3D" id="3.40.50.1970">
    <property type="match status" value="1"/>
</dbReference>
<protein>
    <recommendedName>
        <fullName evidence="7 17">3-dehydroquinate synthase</fullName>
        <shortName evidence="17">DHQS</shortName>
        <ecNumber evidence="6 17">4.2.3.4</ecNumber>
    </recommendedName>
</protein>
<dbReference type="Gene3D" id="1.20.1090.10">
    <property type="entry name" value="Dehydroquinate synthase-like - alpha domain"/>
    <property type="match status" value="1"/>
</dbReference>
<feature type="binding site" evidence="17">
    <location>
        <position position="180"/>
    </location>
    <ligand>
        <name>Zn(2+)</name>
        <dbReference type="ChEBI" id="CHEBI:29105"/>
    </ligand>
</feature>
<feature type="binding site" evidence="17">
    <location>
        <position position="138"/>
    </location>
    <ligand>
        <name>NAD(+)</name>
        <dbReference type="ChEBI" id="CHEBI:57540"/>
    </ligand>
</feature>
<dbReference type="CDD" id="cd08195">
    <property type="entry name" value="DHQS"/>
    <property type="match status" value="1"/>
</dbReference>
<evidence type="ECO:0000256" key="13">
    <source>
        <dbReference type="ARBA" id="ARBA00023027"/>
    </source>
</evidence>
<evidence type="ECO:0000256" key="5">
    <source>
        <dbReference type="ARBA" id="ARBA00005412"/>
    </source>
</evidence>
<evidence type="ECO:0000313" key="21">
    <source>
        <dbReference type="Proteomes" id="UP000619534"/>
    </source>
</evidence>
<comment type="caution">
    <text evidence="20">The sequence shown here is derived from an EMBL/GenBank/DDBJ whole genome shotgun (WGS) entry which is preliminary data.</text>
</comment>
<dbReference type="Proteomes" id="UP000619534">
    <property type="component" value="Unassembled WGS sequence"/>
</dbReference>
<evidence type="ECO:0000256" key="7">
    <source>
        <dbReference type="ARBA" id="ARBA00017684"/>
    </source>
</evidence>
<dbReference type="PANTHER" id="PTHR43622">
    <property type="entry name" value="3-DEHYDROQUINATE SYNTHASE"/>
    <property type="match status" value="1"/>
</dbReference>
<name>A0ABQ1NYP9_9BACI</name>
<comment type="caution">
    <text evidence="17">Lacks conserved residue(s) required for the propagation of feature annotation.</text>
</comment>
<evidence type="ECO:0000256" key="16">
    <source>
        <dbReference type="ARBA" id="ARBA00023285"/>
    </source>
</evidence>
<dbReference type="Pfam" id="PF01761">
    <property type="entry name" value="DHQ_synthase"/>
    <property type="match status" value="1"/>
</dbReference>
<evidence type="ECO:0000256" key="17">
    <source>
        <dbReference type="HAMAP-Rule" id="MF_00110"/>
    </source>
</evidence>
<dbReference type="PIRSF" id="PIRSF001455">
    <property type="entry name" value="DHQ_synth"/>
    <property type="match status" value="1"/>
</dbReference>
<comment type="cofactor">
    <cofactor evidence="2 17">
        <name>NAD(+)</name>
        <dbReference type="ChEBI" id="CHEBI:57540"/>
    </cofactor>
</comment>
<dbReference type="InterPro" id="IPR016037">
    <property type="entry name" value="DHQ_synth_AroB"/>
</dbReference>
<dbReference type="InterPro" id="IPR030960">
    <property type="entry name" value="DHQS/DOIS_N"/>
</dbReference>
<evidence type="ECO:0000256" key="2">
    <source>
        <dbReference type="ARBA" id="ARBA00001911"/>
    </source>
</evidence>
<feature type="binding site" evidence="17">
    <location>
        <position position="259"/>
    </location>
    <ligand>
        <name>Zn(2+)</name>
        <dbReference type="ChEBI" id="CHEBI:29105"/>
    </ligand>
</feature>
<feature type="binding site" evidence="17">
    <location>
        <begin position="126"/>
        <end position="127"/>
    </location>
    <ligand>
        <name>NAD(+)</name>
        <dbReference type="ChEBI" id="CHEBI:57540"/>
    </ligand>
</feature>
<evidence type="ECO:0000256" key="11">
    <source>
        <dbReference type="ARBA" id="ARBA00022741"/>
    </source>
</evidence>
<evidence type="ECO:0000256" key="8">
    <source>
        <dbReference type="ARBA" id="ARBA00022490"/>
    </source>
</evidence>
<dbReference type="InterPro" id="IPR056179">
    <property type="entry name" value="DHQS_C"/>
</dbReference>
<proteinExistence type="inferred from homology"/>
<accession>A0ABQ1NYP9</accession>
<evidence type="ECO:0000256" key="15">
    <source>
        <dbReference type="ARBA" id="ARBA00023239"/>
    </source>
</evidence>
<evidence type="ECO:0000259" key="18">
    <source>
        <dbReference type="Pfam" id="PF01761"/>
    </source>
</evidence>
<dbReference type="PANTHER" id="PTHR43622:SF7">
    <property type="entry name" value="3-DEHYDROQUINATE SYNTHASE, CHLOROPLASTIC"/>
    <property type="match status" value="1"/>
</dbReference>
<evidence type="ECO:0000259" key="19">
    <source>
        <dbReference type="Pfam" id="PF24621"/>
    </source>
</evidence>
<keyword evidence="13 17" id="KW-0520">NAD</keyword>
<evidence type="ECO:0000256" key="4">
    <source>
        <dbReference type="ARBA" id="ARBA00004661"/>
    </source>
</evidence>
<dbReference type="EC" id="4.2.3.4" evidence="6 17"/>
<keyword evidence="11 17" id="KW-0547">Nucleotide-binding</keyword>
<dbReference type="InterPro" id="IPR030963">
    <property type="entry name" value="DHQ_synth_fam"/>
</dbReference>
<evidence type="ECO:0000313" key="20">
    <source>
        <dbReference type="EMBL" id="GGC87320.1"/>
    </source>
</evidence>
<keyword evidence="15 17" id="KW-0456">Lyase</keyword>